<proteinExistence type="predicted"/>
<evidence type="ECO:0000313" key="1">
    <source>
        <dbReference type="EMBL" id="TFK64021.1"/>
    </source>
</evidence>
<keyword evidence="2" id="KW-1185">Reference proteome</keyword>
<sequence>MLPAPVARVLIEPMALILLSSIALLLAVIVVRRSRSRHRFPPGPKGLPLFGNIFQIPPFQFIQFTEWKTQFGPIFSLNLAGQQVVVINSINVAVDLLERRSGVYSDRPRFIMAGEVLTGGLFLSLIKYGDSWRKLRKAAHEGLKSQVMPTYQPAQELEAVIFVENMIQRPGSWIQEIKRSTASATKTAVYGTPPITSDNDPVVEYITGLGHRITISTTPGRYLVESFPKMLYLPTWLARWKREAIEGHKKDTQELESIVRPVKENKSHRPSFAAKLHLASDRHHLTQKEEAWLCGTMFVAGSDTVGSAMAFFILAMRLYPEVMRKAQTEIDRVIGRERVPIFSDRDKLPYVRAVVKELLRWAPVAPLGVPRQAYKDDHYGSYFIAKGTLVLINAWGINNDPQTFSSPHEFRPERFLDPSGTIDVVIPGTRNQGHVTFGFGRSRPKPFRCNIAPRFSGVEEILRRAREEKSS</sequence>
<dbReference type="EMBL" id="ML208492">
    <property type="protein sequence ID" value="TFK64021.1"/>
    <property type="molecule type" value="Genomic_DNA"/>
</dbReference>
<dbReference type="Proteomes" id="UP000308600">
    <property type="component" value="Unassembled WGS sequence"/>
</dbReference>
<protein>
    <submittedName>
        <fullName evidence="1">Cytochrome P450</fullName>
    </submittedName>
</protein>
<organism evidence="1 2">
    <name type="scientific">Pluteus cervinus</name>
    <dbReference type="NCBI Taxonomy" id="181527"/>
    <lineage>
        <taxon>Eukaryota</taxon>
        <taxon>Fungi</taxon>
        <taxon>Dikarya</taxon>
        <taxon>Basidiomycota</taxon>
        <taxon>Agaricomycotina</taxon>
        <taxon>Agaricomycetes</taxon>
        <taxon>Agaricomycetidae</taxon>
        <taxon>Agaricales</taxon>
        <taxon>Pluteineae</taxon>
        <taxon>Pluteaceae</taxon>
        <taxon>Pluteus</taxon>
    </lineage>
</organism>
<evidence type="ECO:0000313" key="2">
    <source>
        <dbReference type="Proteomes" id="UP000308600"/>
    </source>
</evidence>
<reference evidence="1 2" key="1">
    <citation type="journal article" date="2019" name="Nat. Ecol. Evol.">
        <title>Megaphylogeny resolves global patterns of mushroom evolution.</title>
        <authorList>
            <person name="Varga T."/>
            <person name="Krizsan K."/>
            <person name="Foldi C."/>
            <person name="Dima B."/>
            <person name="Sanchez-Garcia M."/>
            <person name="Sanchez-Ramirez S."/>
            <person name="Szollosi G.J."/>
            <person name="Szarkandi J.G."/>
            <person name="Papp V."/>
            <person name="Albert L."/>
            <person name="Andreopoulos W."/>
            <person name="Angelini C."/>
            <person name="Antonin V."/>
            <person name="Barry K.W."/>
            <person name="Bougher N.L."/>
            <person name="Buchanan P."/>
            <person name="Buyck B."/>
            <person name="Bense V."/>
            <person name="Catcheside P."/>
            <person name="Chovatia M."/>
            <person name="Cooper J."/>
            <person name="Damon W."/>
            <person name="Desjardin D."/>
            <person name="Finy P."/>
            <person name="Geml J."/>
            <person name="Haridas S."/>
            <person name="Hughes K."/>
            <person name="Justo A."/>
            <person name="Karasinski D."/>
            <person name="Kautmanova I."/>
            <person name="Kiss B."/>
            <person name="Kocsube S."/>
            <person name="Kotiranta H."/>
            <person name="LaButti K.M."/>
            <person name="Lechner B.E."/>
            <person name="Liimatainen K."/>
            <person name="Lipzen A."/>
            <person name="Lukacs Z."/>
            <person name="Mihaltcheva S."/>
            <person name="Morgado L.N."/>
            <person name="Niskanen T."/>
            <person name="Noordeloos M.E."/>
            <person name="Ohm R.A."/>
            <person name="Ortiz-Santana B."/>
            <person name="Ovrebo C."/>
            <person name="Racz N."/>
            <person name="Riley R."/>
            <person name="Savchenko A."/>
            <person name="Shiryaev A."/>
            <person name="Soop K."/>
            <person name="Spirin V."/>
            <person name="Szebenyi C."/>
            <person name="Tomsovsky M."/>
            <person name="Tulloss R.E."/>
            <person name="Uehling J."/>
            <person name="Grigoriev I.V."/>
            <person name="Vagvolgyi C."/>
            <person name="Papp T."/>
            <person name="Martin F.M."/>
            <person name="Miettinen O."/>
            <person name="Hibbett D.S."/>
            <person name="Nagy L.G."/>
        </authorList>
    </citation>
    <scope>NUCLEOTIDE SEQUENCE [LARGE SCALE GENOMIC DNA]</scope>
    <source>
        <strain evidence="1 2">NL-1719</strain>
    </source>
</reference>
<name>A0ACD3AEP7_9AGAR</name>
<gene>
    <name evidence="1" type="ORF">BDN72DRAFT_881748</name>
</gene>
<accession>A0ACD3AEP7</accession>